<name>A0AAV4QHP6_CAEEX</name>
<comment type="caution">
    <text evidence="1">The sequence shown here is derived from an EMBL/GenBank/DDBJ whole genome shotgun (WGS) entry which is preliminary data.</text>
</comment>
<keyword evidence="2" id="KW-1185">Reference proteome</keyword>
<proteinExistence type="predicted"/>
<protein>
    <submittedName>
        <fullName evidence="1">Uncharacterized protein</fullName>
    </submittedName>
</protein>
<organism evidence="1 2">
    <name type="scientific">Caerostris extrusa</name>
    <name type="common">Bark spider</name>
    <name type="synonym">Caerostris bankana</name>
    <dbReference type="NCBI Taxonomy" id="172846"/>
    <lineage>
        <taxon>Eukaryota</taxon>
        <taxon>Metazoa</taxon>
        <taxon>Ecdysozoa</taxon>
        <taxon>Arthropoda</taxon>
        <taxon>Chelicerata</taxon>
        <taxon>Arachnida</taxon>
        <taxon>Araneae</taxon>
        <taxon>Araneomorphae</taxon>
        <taxon>Entelegynae</taxon>
        <taxon>Araneoidea</taxon>
        <taxon>Araneidae</taxon>
        <taxon>Caerostris</taxon>
    </lineage>
</organism>
<reference evidence="1 2" key="1">
    <citation type="submission" date="2021-06" db="EMBL/GenBank/DDBJ databases">
        <title>Caerostris extrusa draft genome.</title>
        <authorList>
            <person name="Kono N."/>
            <person name="Arakawa K."/>
        </authorList>
    </citation>
    <scope>NUCLEOTIDE SEQUENCE [LARGE SCALE GENOMIC DNA]</scope>
</reference>
<dbReference type="Proteomes" id="UP001054945">
    <property type="component" value="Unassembled WGS sequence"/>
</dbReference>
<sequence>MEFDGHICRIDPSSLTFRMFNYIPFGIRTRGRPKLRWTECVDEDLKVLRVGKNFRIVEIGMEEGSREGLAHHGLSNQ</sequence>
<dbReference type="EMBL" id="BPLR01006158">
    <property type="protein sequence ID" value="GIY07794.1"/>
    <property type="molecule type" value="Genomic_DNA"/>
</dbReference>
<accession>A0AAV4QHP6</accession>
<gene>
    <name evidence="1" type="ORF">CEXT_755641</name>
</gene>
<evidence type="ECO:0000313" key="2">
    <source>
        <dbReference type="Proteomes" id="UP001054945"/>
    </source>
</evidence>
<evidence type="ECO:0000313" key="1">
    <source>
        <dbReference type="EMBL" id="GIY07794.1"/>
    </source>
</evidence>
<dbReference type="AlphaFoldDB" id="A0AAV4QHP6"/>